<dbReference type="Gene3D" id="1.10.150.240">
    <property type="entry name" value="Putative phosphatase, domain 2"/>
    <property type="match status" value="1"/>
</dbReference>
<accession>A0A133XXQ8</accession>
<sequence>MAFRIALFDMDGTLLDTLRDLAQAINTSLTNCGYTDANCTPQEAAQYFGSGARAAFMRVLAKRQGVDTAQLLQIKQSSQPDDLLIDMDAVEKLNREFERYYTRHSNDYSRPYPGIIDMLQTLTERQVQCAIVSNKIDSEVKRLAAHYFGDYVQAAFGLTSSVAPKPAPDLVHAALEALSSDGVLSSSDGTTSNPANQAISLDDVVYIGDTEIDLLCARNAGIACISVDWGFRSKDSLLQQGASCIVSNMQQLTDAILS</sequence>
<dbReference type="AlphaFoldDB" id="A0A133XXQ8"/>
<dbReference type="InterPro" id="IPR036412">
    <property type="entry name" value="HAD-like_sf"/>
</dbReference>
<dbReference type="Gene3D" id="3.40.50.1000">
    <property type="entry name" value="HAD superfamily/HAD-like"/>
    <property type="match status" value="1"/>
</dbReference>
<dbReference type="InterPro" id="IPR023198">
    <property type="entry name" value="PGP-like_dom2"/>
</dbReference>
<dbReference type="OrthoDB" id="9776368at2"/>
<dbReference type="Pfam" id="PF13419">
    <property type="entry name" value="HAD_2"/>
    <property type="match status" value="1"/>
</dbReference>
<dbReference type="PANTHER" id="PTHR43434">
    <property type="entry name" value="PHOSPHOGLYCOLATE PHOSPHATASE"/>
    <property type="match status" value="1"/>
</dbReference>
<dbReference type="SUPFAM" id="SSF56784">
    <property type="entry name" value="HAD-like"/>
    <property type="match status" value="1"/>
</dbReference>
<dbReference type="Proteomes" id="UP000070675">
    <property type="component" value="Unassembled WGS sequence"/>
</dbReference>
<dbReference type="EMBL" id="LSCR01000001">
    <property type="protein sequence ID" value="KXB35694.1"/>
    <property type="molecule type" value="Genomic_DNA"/>
</dbReference>
<organism evidence="1 2">
    <name type="scientific">Atopobium deltae</name>
    <dbReference type="NCBI Taxonomy" id="1393034"/>
    <lineage>
        <taxon>Bacteria</taxon>
        <taxon>Bacillati</taxon>
        <taxon>Actinomycetota</taxon>
        <taxon>Coriobacteriia</taxon>
        <taxon>Coriobacteriales</taxon>
        <taxon>Atopobiaceae</taxon>
        <taxon>Atopobium</taxon>
    </lineage>
</organism>
<protein>
    <submittedName>
        <fullName evidence="1">Haloacid dehalogenase-like hydrolase</fullName>
    </submittedName>
</protein>
<dbReference type="InterPro" id="IPR041492">
    <property type="entry name" value="HAD_2"/>
</dbReference>
<dbReference type="PATRIC" id="fig|1393034.3.peg.95"/>
<dbReference type="SFLD" id="SFLDG01129">
    <property type="entry name" value="C1.5:_HAD__Beta-PGM__Phosphata"/>
    <property type="match status" value="1"/>
</dbReference>
<keyword evidence="1" id="KW-0378">Hydrolase</keyword>
<dbReference type="GO" id="GO:0006281">
    <property type="term" value="P:DNA repair"/>
    <property type="evidence" value="ECO:0007669"/>
    <property type="project" value="TreeGrafter"/>
</dbReference>
<comment type="caution">
    <text evidence="1">The sequence shown here is derived from an EMBL/GenBank/DDBJ whole genome shotgun (WGS) entry which is preliminary data.</text>
</comment>
<name>A0A133XXQ8_9ACTN</name>
<dbReference type="SFLD" id="SFLDS00003">
    <property type="entry name" value="Haloacid_Dehalogenase"/>
    <property type="match status" value="1"/>
</dbReference>
<dbReference type="InterPro" id="IPR023214">
    <property type="entry name" value="HAD_sf"/>
</dbReference>
<gene>
    <name evidence="1" type="ORF">HMPREF3192_00100</name>
</gene>
<dbReference type="GO" id="GO:0008967">
    <property type="term" value="F:phosphoglycolate phosphatase activity"/>
    <property type="evidence" value="ECO:0007669"/>
    <property type="project" value="TreeGrafter"/>
</dbReference>
<evidence type="ECO:0000313" key="2">
    <source>
        <dbReference type="Proteomes" id="UP000070675"/>
    </source>
</evidence>
<evidence type="ECO:0000313" key="1">
    <source>
        <dbReference type="EMBL" id="KXB35694.1"/>
    </source>
</evidence>
<reference evidence="2" key="1">
    <citation type="submission" date="2016-01" db="EMBL/GenBank/DDBJ databases">
        <authorList>
            <person name="Mitreva M."/>
            <person name="Pepin K.H."/>
            <person name="Mihindukulasuriya K.A."/>
            <person name="Fulton R."/>
            <person name="Fronick C."/>
            <person name="O'Laughlin M."/>
            <person name="Miner T."/>
            <person name="Herter B."/>
            <person name="Rosa B.A."/>
            <person name="Cordes M."/>
            <person name="Tomlinson C."/>
            <person name="Wollam A."/>
            <person name="Palsikar V.B."/>
            <person name="Mardis E.R."/>
            <person name="Wilson R.K."/>
        </authorList>
    </citation>
    <scope>NUCLEOTIDE SEQUENCE [LARGE SCALE GENOMIC DNA]</scope>
    <source>
        <strain evidence="2">DNF00019</strain>
    </source>
</reference>
<dbReference type="GO" id="GO:0005829">
    <property type="term" value="C:cytosol"/>
    <property type="evidence" value="ECO:0007669"/>
    <property type="project" value="TreeGrafter"/>
</dbReference>
<dbReference type="InterPro" id="IPR050155">
    <property type="entry name" value="HAD-like_hydrolase_sf"/>
</dbReference>
<dbReference type="PANTHER" id="PTHR43434:SF1">
    <property type="entry name" value="PHOSPHOGLYCOLATE PHOSPHATASE"/>
    <property type="match status" value="1"/>
</dbReference>
<keyword evidence="2" id="KW-1185">Reference proteome</keyword>
<proteinExistence type="predicted"/>
<dbReference type="STRING" id="1393034.HMPREF3192_00100"/>
<dbReference type="RefSeq" id="WP_066304375.1">
    <property type="nucleotide sequence ID" value="NZ_KQ959483.1"/>
</dbReference>